<dbReference type="AlphaFoldDB" id="A0AAV5R756"/>
<organism evidence="8 9">
    <name type="scientific">Pichia kluyveri</name>
    <name type="common">Yeast</name>
    <dbReference type="NCBI Taxonomy" id="36015"/>
    <lineage>
        <taxon>Eukaryota</taxon>
        <taxon>Fungi</taxon>
        <taxon>Dikarya</taxon>
        <taxon>Ascomycota</taxon>
        <taxon>Saccharomycotina</taxon>
        <taxon>Pichiomycetes</taxon>
        <taxon>Pichiales</taxon>
        <taxon>Pichiaceae</taxon>
        <taxon>Pichia</taxon>
    </lineage>
</organism>
<dbReference type="EMBL" id="BTGB01000005">
    <property type="protein sequence ID" value="GMM47130.1"/>
    <property type="molecule type" value="Genomic_DNA"/>
</dbReference>
<dbReference type="GO" id="GO:0019478">
    <property type="term" value="P:D-amino acid catabolic process"/>
    <property type="evidence" value="ECO:0007669"/>
    <property type="project" value="TreeGrafter"/>
</dbReference>
<gene>
    <name evidence="8" type="ORF">DAPK24_037050</name>
</gene>
<dbReference type="SUPFAM" id="SSF54373">
    <property type="entry name" value="FAD-linked reductases, C-terminal domain"/>
    <property type="match status" value="1"/>
</dbReference>
<keyword evidence="4 6" id="KW-0274">FAD</keyword>
<sequence>MSNYVVIGAGVIGITNAHEILKANPNNKVTIVAQHFPTDFEFKNIYTSPIAGANWESFAKLDDTFVQEIDTIGYRKFYDFIRNRPEAGVTKRLNSVLVTHEKFKLDGGVKKLPWFASGEFSKEIKFREYNDGEFDKEKFVYGFEFDGMVIRTTYYLSFLINECWRMSGAAEGENARFSIKRGTVSEVRDAFQLSSWNRKVDYVINCTGLLSRNLLDIDIKERDKMYPVRGCVYVVKNNVGIKKVTVVEIAEKDEGLYIMPRREGELIIGGCFQVGNEDKIVDDALSDRILSRCKQYLPQYNWDNLEIVRKQVGFRPFRKGGYRIEREGRIIHCYGMGGAGYQSSWGCAQRVQDLILCKSKL</sequence>
<dbReference type="InterPro" id="IPR023209">
    <property type="entry name" value="DAO"/>
</dbReference>
<dbReference type="PIRSF" id="PIRSF000189">
    <property type="entry name" value="D-aa_oxidase"/>
    <property type="match status" value="1"/>
</dbReference>
<evidence type="ECO:0000259" key="7">
    <source>
        <dbReference type="Pfam" id="PF01266"/>
    </source>
</evidence>
<evidence type="ECO:0000256" key="3">
    <source>
        <dbReference type="ARBA" id="ARBA00022630"/>
    </source>
</evidence>
<dbReference type="Proteomes" id="UP001378960">
    <property type="component" value="Unassembled WGS sequence"/>
</dbReference>
<comment type="caution">
    <text evidence="8">The sequence shown here is derived from an EMBL/GenBank/DDBJ whole genome shotgun (WGS) entry which is preliminary data.</text>
</comment>
<evidence type="ECO:0000256" key="4">
    <source>
        <dbReference type="ARBA" id="ARBA00022827"/>
    </source>
</evidence>
<keyword evidence="3" id="KW-0285">Flavoprotein</keyword>
<feature type="domain" description="FAD dependent oxidoreductase" evidence="7">
    <location>
        <begin position="178"/>
        <end position="353"/>
    </location>
</feature>
<evidence type="ECO:0000313" key="9">
    <source>
        <dbReference type="Proteomes" id="UP001378960"/>
    </source>
</evidence>
<dbReference type="InterPro" id="IPR006076">
    <property type="entry name" value="FAD-dep_OxRdtase"/>
</dbReference>
<keyword evidence="5" id="KW-0560">Oxidoreductase</keyword>
<dbReference type="GO" id="GO:0003884">
    <property type="term" value="F:D-amino-acid oxidase activity"/>
    <property type="evidence" value="ECO:0007669"/>
    <property type="project" value="InterPro"/>
</dbReference>
<dbReference type="PANTHER" id="PTHR11530:SF16">
    <property type="entry name" value="D-AMINO ACID OXIDASE (AFU_ORTHOLOGUE AFUA_5G11290)"/>
    <property type="match status" value="1"/>
</dbReference>
<dbReference type="Pfam" id="PF01266">
    <property type="entry name" value="DAO"/>
    <property type="match status" value="1"/>
</dbReference>
<evidence type="ECO:0000256" key="6">
    <source>
        <dbReference type="PIRSR" id="PIRSR000189-1"/>
    </source>
</evidence>
<accession>A0AAV5R756</accession>
<dbReference type="GO" id="GO:0005737">
    <property type="term" value="C:cytoplasm"/>
    <property type="evidence" value="ECO:0007669"/>
    <property type="project" value="TreeGrafter"/>
</dbReference>
<evidence type="ECO:0000256" key="5">
    <source>
        <dbReference type="ARBA" id="ARBA00023002"/>
    </source>
</evidence>
<dbReference type="Gene3D" id="3.30.9.10">
    <property type="entry name" value="D-Amino Acid Oxidase, subunit A, domain 2"/>
    <property type="match status" value="1"/>
</dbReference>
<dbReference type="PANTHER" id="PTHR11530">
    <property type="entry name" value="D-AMINO ACID OXIDASE"/>
    <property type="match status" value="1"/>
</dbReference>
<dbReference type="GO" id="GO:0071949">
    <property type="term" value="F:FAD binding"/>
    <property type="evidence" value="ECO:0007669"/>
    <property type="project" value="InterPro"/>
</dbReference>
<keyword evidence="9" id="KW-1185">Reference proteome</keyword>
<evidence type="ECO:0000313" key="8">
    <source>
        <dbReference type="EMBL" id="GMM47130.1"/>
    </source>
</evidence>
<comment type="cofactor">
    <cofactor evidence="1 6">
        <name>FAD</name>
        <dbReference type="ChEBI" id="CHEBI:57692"/>
    </cofactor>
</comment>
<feature type="binding site" evidence="6">
    <location>
        <position position="207"/>
    </location>
    <ligand>
        <name>FAD</name>
        <dbReference type="ChEBI" id="CHEBI:57692"/>
    </ligand>
</feature>
<feature type="binding site" evidence="6">
    <location>
        <position position="187"/>
    </location>
    <ligand>
        <name>FAD</name>
        <dbReference type="ChEBI" id="CHEBI:57692"/>
    </ligand>
</feature>
<comment type="similarity">
    <text evidence="2">Belongs to the DAMOX/DASOX family.</text>
</comment>
<reference evidence="8 9" key="1">
    <citation type="journal article" date="2023" name="Elife">
        <title>Identification of key yeast species and microbe-microbe interactions impacting larval growth of Drosophila in the wild.</title>
        <authorList>
            <person name="Mure A."/>
            <person name="Sugiura Y."/>
            <person name="Maeda R."/>
            <person name="Honda K."/>
            <person name="Sakurai N."/>
            <person name="Takahashi Y."/>
            <person name="Watada M."/>
            <person name="Katoh T."/>
            <person name="Gotoh A."/>
            <person name="Gotoh Y."/>
            <person name="Taniguchi I."/>
            <person name="Nakamura K."/>
            <person name="Hayashi T."/>
            <person name="Katayama T."/>
            <person name="Uemura T."/>
            <person name="Hattori Y."/>
        </authorList>
    </citation>
    <scope>NUCLEOTIDE SEQUENCE [LARGE SCALE GENOMIC DNA]</scope>
    <source>
        <strain evidence="8 9">PK-24</strain>
    </source>
</reference>
<name>A0AAV5R756_PICKL</name>
<evidence type="ECO:0000256" key="1">
    <source>
        <dbReference type="ARBA" id="ARBA00001974"/>
    </source>
</evidence>
<dbReference type="Gene3D" id="3.40.50.720">
    <property type="entry name" value="NAD(P)-binding Rossmann-like Domain"/>
    <property type="match status" value="1"/>
</dbReference>
<feature type="binding site" evidence="6">
    <location>
        <begin position="47"/>
        <end position="48"/>
    </location>
    <ligand>
        <name>FAD</name>
        <dbReference type="ChEBI" id="CHEBI:57692"/>
    </ligand>
</feature>
<proteinExistence type="inferred from homology"/>
<feature type="binding site" evidence="6">
    <location>
        <position position="338"/>
    </location>
    <ligand>
        <name>D-dopa</name>
        <dbReference type="ChEBI" id="CHEBI:149689"/>
    </ligand>
</feature>
<evidence type="ECO:0000256" key="2">
    <source>
        <dbReference type="ARBA" id="ARBA00006730"/>
    </source>
</evidence>
<dbReference type="SUPFAM" id="SSF51971">
    <property type="entry name" value="Nucleotide-binding domain"/>
    <property type="match status" value="1"/>
</dbReference>
<protein>
    <recommendedName>
        <fullName evidence="7">FAD dependent oxidoreductase domain-containing protein</fullName>
    </recommendedName>
</protein>